<comment type="caution">
    <text evidence="3">The sequence shown here is derived from an EMBL/GenBank/DDBJ whole genome shotgun (WGS) entry which is preliminary data.</text>
</comment>
<dbReference type="GeneID" id="91470655"/>
<dbReference type="InterPro" id="IPR047736">
    <property type="entry name" value="RdlA/B-like"/>
</dbReference>
<keyword evidence="4" id="KW-1185">Reference proteome</keyword>
<feature type="region of interest" description="Disordered" evidence="1">
    <location>
        <begin position="34"/>
        <end position="58"/>
    </location>
</feature>
<feature type="chain" id="PRO_5045866434" description="RdlA protein" evidence="2">
    <location>
        <begin position="29"/>
        <end position="137"/>
    </location>
</feature>
<dbReference type="EMBL" id="BNEB01000003">
    <property type="protein sequence ID" value="GHI61130.1"/>
    <property type="molecule type" value="Genomic_DNA"/>
</dbReference>
<evidence type="ECO:0000313" key="4">
    <source>
        <dbReference type="Proteomes" id="UP000649259"/>
    </source>
</evidence>
<reference evidence="4" key="1">
    <citation type="submission" date="2023-07" db="EMBL/GenBank/DDBJ databases">
        <title>Whole genome shotgun sequence of Streptomyces cacaoi subsp. asoensis NBRC 13813.</title>
        <authorList>
            <person name="Komaki H."/>
            <person name="Tamura T."/>
        </authorList>
    </citation>
    <scope>NUCLEOTIDE SEQUENCE [LARGE SCALE GENOMIC DNA]</scope>
    <source>
        <strain evidence="4">NBRC 13813</strain>
    </source>
</reference>
<evidence type="ECO:0000256" key="1">
    <source>
        <dbReference type="SAM" id="MobiDB-lite"/>
    </source>
</evidence>
<protein>
    <recommendedName>
        <fullName evidence="5">RdlA protein</fullName>
    </recommendedName>
</protein>
<feature type="signal peptide" evidence="2">
    <location>
        <begin position="1"/>
        <end position="28"/>
    </location>
</feature>
<dbReference type="Proteomes" id="UP000649259">
    <property type="component" value="Unassembled WGS sequence"/>
</dbReference>
<keyword evidence="2" id="KW-0732">Signal</keyword>
<dbReference type="NCBIfam" id="NF041022">
    <property type="entry name" value="rodlin_AB"/>
    <property type="match status" value="1"/>
</dbReference>
<accession>A0ABQ3RZ34</accession>
<sequence length="137" mass="13478">MLKKAMAAAAVAASVVGMSAAVAPQALAIGDDAGTTSASGNGAREAFGNSVTKGDMSPQASLVQGTANKLCVGLPVKADVQSVLAVIANVGVQDIPILSAPQNQQCAENSTQAKGDEPLSHILDDISALSGNGVANH</sequence>
<evidence type="ECO:0000256" key="2">
    <source>
        <dbReference type="SAM" id="SignalP"/>
    </source>
</evidence>
<dbReference type="Pfam" id="PF25848">
    <property type="entry name" value="Rodlin"/>
    <property type="match status" value="1"/>
</dbReference>
<organism evidence="3 4">
    <name type="scientific">Streptomyces asoensis</name>
    <dbReference type="NCBI Taxonomy" id="249586"/>
    <lineage>
        <taxon>Bacteria</taxon>
        <taxon>Bacillati</taxon>
        <taxon>Actinomycetota</taxon>
        <taxon>Actinomycetes</taxon>
        <taxon>Kitasatosporales</taxon>
        <taxon>Streptomycetaceae</taxon>
        <taxon>Streptomyces</taxon>
    </lineage>
</organism>
<evidence type="ECO:0008006" key="5">
    <source>
        <dbReference type="Google" id="ProtNLM"/>
    </source>
</evidence>
<gene>
    <name evidence="3" type="ORF">Saso_27800</name>
</gene>
<evidence type="ECO:0000313" key="3">
    <source>
        <dbReference type="EMBL" id="GHI61130.1"/>
    </source>
</evidence>
<name>A0ABQ3RZ34_9ACTN</name>
<dbReference type="RefSeq" id="WP_189918039.1">
    <property type="nucleotide sequence ID" value="NZ_BMSI01000001.1"/>
</dbReference>
<proteinExistence type="predicted"/>